<organism evidence="1 2">
    <name type="scientific">Wickerhamiella sorbophila</name>
    <dbReference type="NCBI Taxonomy" id="45607"/>
    <lineage>
        <taxon>Eukaryota</taxon>
        <taxon>Fungi</taxon>
        <taxon>Dikarya</taxon>
        <taxon>Ascomycota</taxon>
        <taxon>Saccharomycotina</taxon>
        <taxon>Dipodascomycetes</taxon>
        <taxon>Dipodascales</taxon>
        <taxon>Trichomonascaceae</taxon>
        <taxon>Wickerhamiella</taxon>
    </lineage>
</organism>
<gene>
    <name evidence="1" type="ORF">B9G98_04045</name>
</gene>
<accession>A0A2T0FN75</accession>
<dbReference type="GeneID" id="36517793"/>
<reference evidence="1 2" key="1">
    <citation type="submission" date="2017-04" db="EMBL/GenBank/DDBJ databases">
        <title>Genome sequencing of [Candida] sorbophila.</title>
        <authorList>
            <person name="Ahn J.O."/>
        </authorList>
    </citation>
    <scope>NUCLEOTIDE SEQUENCE [LARGE SCALE GENOMIC DNA]</scope>
    <source>
        <strain evidence="1 2">DS02</strain>
    </source>
</reference>
<evidence type="ECO:0000313" key="2">
    <source>
        <dbReference type="Proteomes" id="UP000238350"/>
    </source>
</evidence>
<dbReference type="EMBL" id="NDIQ01000022">
    <property type="protein sequence ID" value="PRT56425.1"/>
    <property type="molecule type" value="Genomic_DNA"/>
</dbReference>
<dbReference type="Proteomes" id="UP000238350">
    <property type="component" value="Unassembled WGS sequence"/>
</dbReference>
<name>A0A2T0FN75_9ASCO</name>
<dbReference type="AlphaFoldDB" id="A0A2T0FN75"/>
<comment type="caution">
    <text evidence="1">The sequence shown here is derived from an EMBL/GenBank/DDBJ whole genome shotgun (WGS) entry which is preliminary data.</text>
</comment>
<dbReference type="OrthoDB" id="1259151at2759"/>
<evidence type="ECO:0000313" key="1">
    <source>
        <dbReference type="EMBL" id="PRT56425.1"/>
    </source>
</evidence>
<protein>
    <submittedName>
        <fullName evidence="1">Uncharacterized protein</fullName>
    </submittedName>
</protein>
<sequence>MSINVAVNPGPHERIVFDNGNVTVTLTNFQDKSVIVATGRLRLSNSRLTLEAKPVTYRVIGKGDREFRSLSASIIVKDGGVKESRLVQPWFGPKKWEAVLVPSSTSTLEPRCPWVLSVSFNSGGAFEFTQQFSALASAALAAHQEGIDEVLPPYQP</sequence>
<keyword evidence="2" id="KW-1185">Reference proteome</keyword>
<dbReference type="RefSeq" id="XP_024666370.1">
    <property type="nucleotide sequence ID" value="XM_024810602.1"/>
</dbReference>
<proteinExistence type="predicted"/>